<proteinExistence type="predicted"/>
<dbReference type="InterPro" id="IPR036709">
    <property type="entry name" value="Autotransporte_beta_dom_sf"/>
</dbReference>
<dbReference type="EMBL" id="CP048836">
    <property type="protein sequence ID" value="QID17437.1"/>
    <property type="molecule type" value="Genomic_DNA"/>
</dbReference>
<evidence type="ECO:0000256" key="1">
    <source>
        <dbReference type="SAM" id="SignalP"/>
    </source>
</evidence>
<accession>A0A6C1B1J5</accession>
<feature type="signal peptide" evidence="1">
    <location>
        <begin position="1"/>
        <end position="27"/>
    </location>
</feature>
<gene>
    <name evidence="2" type="ORF">G3580_07115</name>
</gene>
<dbReference type="RefSeq" id="WP_173764601.1">
    <property type="nucleotide sequence ID" value="NZ_CP048836.1"/>
</dbReference>
<protein>
    <submittedName>
        <fullName evidence="2">Autotransporter outer membrane beta-barrel domain-containing protein</fullName>
    </submittedName>
</protein>
<dbReference type="KEGG" id="azq:G3580_07115"/>
<organism evidence="2 3">
    <name type="scientific">Nitrogeniibacter mangrovi</name>
    <dbReference type="NCBI Taxonomy" id="2016596"/>
    <lineage>
        <taxon>Bacteria</taxon>
        <taxon>Pseudomonadati</taxon>
        <taxon>Pseudomonadota</taxon>
        <taxon>Betaproteobacteria</taxon>
        <taxon>Rhodocyclales</taxon>
        <taxon>Zoogloeaceae</taxon>
        <taxon>Nitrogeniibacter</taxon>
    </lineage>
</organism>
<evidence type="ECO:0000313" key="2">
    <source>
        <dbReference type="EMBL" id="QID17437.1"/>
    </source>
</evidence>
<dbReference type="Gene3D" id="2.40.128.130">
    <property type="entry name" value="Autotransporter beta-domain"/>
    <property type="match status" value="1"/>
</dbReference>
<feature type="chain" id="PRO_5025617815" evidence="1">
    <location>
        <begin position="28"/>
        <end position="303"/>
    </location>
</feature>
<sequence>MRAWKQVLRRGGCAIALAVGIAPGVSAQSTEVTAARGAEAQATPGTVGLAGAFGRIKDKRNGFVGTTHWHQESLSGDVRVGRFWWGLTANHNESKKDLKAHTLSAGPNAGAQVAGGTSRTISNGLMLRGGTTIGAVNVGGFVGYDTGQTRELRRAGAVTATWRRDVTTRSFGAFASTVVDLGAGWYAIPTAQYLWLRTVSDATTDSLGQAVPEERDLLIRGLVGGEVGYQSFVADRVATLGVRPYLVHDFHQFRNFSDDSAMDVTAFFTLSGASIVTGIEITGTVGREEIHSTSGRLFVSLTF</sequence>
<keyword evidence="3" id="KW-1185">Reference proteome</keyword>
<name>A0A6C1B1J5_9RHOO</name>
<keyword evidence="1" id="KW-0732">Signal</keyword>
<dbReference type="Proteomes" id="UP000501991">
    <property type="component" value="Chromosome"/>
</dbReference>
<dbReference type="AlphaFoldDB" id="A0A6C1B1J5"/>
<evidence type="ECO:0000313" key="3">
    <source>
        <dbReference type="Proteomes" id="UP000501991"/>
    </source>
</evidence>
<dbReference type="SUPFAM" id="SSF103515">
    <property type="entry name" value="Autotransporter"/>
    <property type="match status" value="1"/>
</dbReference>
<reference evidence="2 3" key="1">
    <citation type="submission" date="2020-02" db="EMBL/GenBank/DDBJ databases">
        <title>Nitrogenibacter mangrovi gen. nov., sp. nov. isolated from mangrove sediment, a denitrifying betaproteobacterium.</title>
        <authorList>
            <person name="Liao H."/>
            <person name="Tian Y."/>
        </authorList>
    </citation>
    <scope>NUCLEOTIDE SEQUENCE [LARGE SCALE GENOMIC DNA]</scope>
    <source>
        <strain evidence="2 3">M9-3-2</strain>
    </source>
</reference>